<evidence type="ECO:0000313" key="1">
    <source>
        <dbReference type="WBParaSite" id="GPUH_0001829901-mRNA-1"/>
    </source>
</evidence>
<accession>A0A183EBD3</accession>
<name>A0A183EBD3_9BILA</name>
<organism evidence="1">
    <name type="scientific">Gongylonema pulchrum</name>
    <dbReference type="NCBI Taxonomy" id="637853"/>
    <lineage>
        <taxon>Eukaryota</taxon>
        <taxon>Metazoa</taxon>
        <taxon>Ecdysozoa</taxon>
        <taxon>Nematoda</taxon>
        <taxon>Chromadorea</taxon>
        <taxon>Rhabditida</taxon>
        <taxon>Spirurina</taxon>
        <taxon>Spiruromorpha</taxon>
        <taxon>Spiruroidea</taxon>
        <taxon>Gongylonematidae</taxon>
        <taxon>Gongylonema</taxon>
    </lineage>
</organism>
<sequence>LSFQQLRKLVLELILRMSCNETMKQYGRILLSQLIKLIQVENEENALLAIKIIGEHQRAFKIPYSQEISAIINFFKTVYREMPQHITNRRMFEQRNLRQSSMEDSDIESSLQNCFTSSVVYLPESSSGDGAQRDAYSLIPRGSQSVKVLSEVPMFLIILFQIHRNNLQSELVEIASALVQYMILSIPVDQRTSASFSSSLADEFYNSQMRALTFLGYIASRSNVICGL</sequence>
<reference evidence="1" key="1">
    <citation type="submission" date="2016-06" db="UniProtKB">
        <authorList>
            <consortium name="WormBaseParasite"/>
        </authorList>
    </citation>
    <scope>IDENTIFICATION</scope>
</reference>
<dbReference type="WBParaSite" id="GPUH_0001829901-mRNA-1">
    <property type="protein sequence ID" value="GPUH_0001829901-mRNA-1"/>
    <property type="gene ID" value="GPUH_0001829901"/>
</dbReference>
<dbReference type="AlphaFoldDB" id="A0A183EBD3"/>
<proteinExistence type="predicted"/>
<protein>
    <submittedName>
        <fullName evidence="1">FAT domain-containing protein</fullName>
    </submittedName>
</protein>